<proteinExistence type="predicted"/>
<dbReference type="CDD" id="cd07432">
    <property type="entry name" value="PHP_HisPPase"/>
    <property type="match status" value="1"/>
</dbReference>
<dbReference type="Proteomes" id="UP000730482">
    <property type="component" value="Unassembled WGS sequence"/>
</dbReference>
<dbReference type="InterPro" id="IPR052018">
    <property type="entry name" value="PHP_domain"/>
</dbReference>
<gene>
    <name evidence="1" type="ORF">KGQ19_25120</name>
</gene>
<dbReference type="Gene3D" id="3.20.20.140">
    <property type="entry name" value="Metal-dependent hydrolases"/>
    <property type="match status" value="1"/>
</dbReference>
<sequence length="246" mass="27344">MTKVRAVAHLHSEWSDDATWPLDRLAAAFRKRGRSVLLMCEHSRTFTPSKWSEYVQACAAASQDGVLVVPGLEYNDADNVVHIPVWGDVPFLSQTPDIADVLTHTREADGIAVFAHPWRRNAWRRFDPAWAKDLTAVEIWNRKYDGWAPNREARAYARNLGLPPFVALDFHGARQFFPLAMELTLTGPATRTTVEDALREGDFEPLAFSRSALRLTSGVGGLALAAAEAARAVAARTLRAALNKRR</sequence>
<organism evidence="1 2">
    <name type="scientific">Catenulispora pinistramenti</name>
    <dbReference type="NCBI Taxonomy" id="2705254"/>
    <lineage>
        <taxon>Bacteria</taxon>
        <taxon>Bacillati</taxon>
        <taxon>Actinomycetota</taxon>
        <taxon>Actinomycetes</taxon>
        <taxon>Catenulisporales</taxon>
        <taxon>Catenulisporaceae</taxon>
        <taxon>Catenulispora</taxon>
    </lineage>
</organism>
<dbReference type="EMBL" id="JAAFYZ010000093">
    <property type="protein sequence ID" value="MBS2550153.1"/>
    <property type="molecule type" value="Genomic_DNA"/>
</dbReference>
<reference evidence="1 2" key="1">
    <citation type="submission" date="2020-02" db="EMBL/GenBank/DDBJ databases">
        <title>Acidophilic actinobacteria isolated from forest soil.</title>
        <authorList>
            <person name="Golinska P."/>
        </authorList>
    </citation>
    <scope>NUCLEOTIDE SEQUENCE [LARGE SCALE GENOMIC DNA]</scope>
    <source>
        <strain evidence="1 2">NL8</strain>
    </source>
</reference>
<dbReference type="RefSeq" id="WP_212012399.1">
    <property type="nucleotide sequence ID" value="NZ_JAAFYZ010000093.1"/>
</dbReference>
<accession>A0ABS5KVS8</accession>
<name>A0ABS5KVS8_9ACTN</name>
<evidence type="ECO:0000313" key="2">
    <source>
        <dbReference type="Proteomes" id="UP000730482"/>
    </source>
</evidence>
<evidence type="ECO:0000313" key="1">
    <source>
        <dbReference type="EMBL" id="MBS2550153.1"/>
    </source>
</evidence>
<dbReference type="PANTHER" id="PTHR42924:SF3">
    <property type="entry name" value="POLYMERASE_HISTIDINOL PHOSPHATASE N-TERMINAL DOMAIN-CONTAINING PROTEIN"/>
    <property type="match status" value="1"/>
</dbReference>
<dbReference type="InterPro" id="IPR016195">
    <property type="entry name" value="Pol/histidinol_Pase-like"/>
</dbReference>
<dbReference type="SUPFAM" id="SSF89550">
    <property type="entry name" value="PHP domain-like"/>
    <property type="match status" value="1"/>
</dbReference>
<keyword evidence="2" id="KW-1185">Reference proteome</keyword>
<dbReference type="PANTHER" id="PTHR42924">
    <property type="entry name" value="EXONUCLEASE"/>
    <property type="match status" value="1"/>
</dbReference>
<comment type="caution">
    <text evidence="1">The sequence shown here is derived from an EMBL/GenBank/DDBJ whole genome shotgun (WGS) entry which is preliminary data.</text>
</comment>
<protein>
    <submittedName>
        <fullName evidence="1">PHP domain-containing protein</fullName>
    </submittedName>
</protein>